<organism evidence="9 10">
    <name type="scientific">Littorina saxatilis</name>
    <dbReference type="NCBI Taxonomy" id="31220"/>
    <lineage>
        <taxon>Eukaryota</taxon>
        <taxon>Metazoa</taxon>
        <taxon>Spiralia</taxon>
        <taxon>Lophotrochozoa</taxon>
        <taxon>Mollusca</taxon>
        <taxon>Gastropoda</taxon>
        <taxon>Caenogastropoda</taxon>
        <taxon>Littorinimorpha</taxon>
        <taxon>Littorinoidea</taxon>
        <taxon>Littorinidae</taxon>
        <taxon>Littorina</taxon>
    </lineage>
</organism>
<dbReference type="EMBL" id="JBAMIC010000008">
    <property type="protein sequence ID" value="KAK7103798.1"/>
    <property type="molecule type" value="Genomic_DNA"/>
</dbReference>
<sequence>MAARCKLSAMLFIPCLFLILCMCVPLISCNYKLKDLEFNFKPGDPLPKIFTADDIAEFDGSDPSKPIYMAVKGVVFDVTSGKRFYGKESDYNVLTGKDATRGCAKMSLEPEDLTHDLSGLSPETLKSLDEIFEGTYVEKYPIVGYMDYVVEQYPEQFNKKSEL</sequence>
<evidence type="ECO:0000256" key="6">
    <source>
        <dbReference type="ARBA" id="ARBA00038357"/>
    </source>
</evidence>
<dbReference type="SMART" id="SM01117">
    <property type="entry name" value="Cyt-b5"/>
    <property type="match status" value="1"/>
</dbReference>
<comment type="caution">
    <text evidence="9">The sequence shown here is derived from an EMBL/GenBank/DDBJ whole genome shotgun (WGS) entry which is preliminary data.</text>
</comment>
<accession>A0AAN9BEQ3</accession>
<gene>
    <name evidence="9" type="ORF">V1264_018629</name>
</gene>
<dbReference type="GO" id="GO:0016020">
    <property type="term" value="C:membrane"/>
    <property type="evidence" value="ECO:0007669"/>
    <property type="project" value="TreeGrafter"/>
</dbReference>
<protein>
    <recommendedName>
        <fullName evidence="8">Cytochrome b5 heme-binding domain-containing protein</fullName>
    </recommendedName>
</protein>
<dbReference type="Pfam" id="PF00173">
    <property type="entry name" value="Cyt-b5"/>
    <property type="match status" value="1"/>
</dbReference>
<dbReference type="GO" id="GO:0005783">
    <property type="term" value="C:endoplasmic reticulum"/>
    <property type="evidence" value="ECO:0007669"/>
    <property type="project" value="UniProtKB-SubCell"/>
</dbReference>
<evidence type="ECO:0000256" key="5">
    <source>
        <dbReference type="ARBA" id="ARBA00023004"/>
    </source>
</evidence>
<dbReference type="Gene3D" id="3.10.120.10">
    <property type="entry name" value="Cytochrome b5-like heme/steroid binding domain"/>
    <property type="match status" value="1"/>
</dbReference>
<keyword evidence="4" id="KW-0256">Endoplasmic reticulum</keyword>
<evidence type="ECO:0000256" key="3">
    <source>
        <dbReference type="ARBA" id="ARBA00022723"/>
    </source>
</evidence>
<dbReference type="InterPro" id="IPR001199">
    <property type="entry name" value="Cyt_B5-like_heme/steroid-bd"/>
</dbReference>
<keyword evidence="2" id="KW-0349">Heme</keyword>
<dbReference type="AlphaFoldDB" id="A0AAN9BEQ3"/>
<dbReference type="GO" id="GO:0046872">
    <property type="term" value="F:metal ion binding"/>
    <property type="evidence" value="ECO:0007669"/>
    <property type="project" value="UniProtKB-KW"/>
</dbReference>
<keyword evidence="3" id="KW-0479">Metal-binding</keyword>
<comment type="similarity">
    <text evidence="6">Belongs to the cytochrome b5 family. MAPR subfamily.</text>
</comment>
<evidence type="ECO:0000259" key="8">
    <source>
        <dbReference type="SMART" id="SM01117"/>
    </source>
</evidence>
<dbReference type="Proteomes" id="UP001374579">
    <property type="component" value="Unassembled WGS sequence"/>
</dbReference>
<keyword evidence="5" id="KW-0408">Iron</keyword>
<evidence type="ECO:0000256" key="1">
    <source>
        <dbReference type="ARBA" id="ARBA00004240"/>
    </source>
</evidence>
<proteinExistence type="inferred from homology"/>
<evidence type="ECO:0000256" key="4">
    <source>
        <dbReference type="ARBA" id="ARBA00022824"/>
    </source>
</evidence>
<dbReference type="InterPro" id="IPR050577">
    <property type="entry name" value="MAPR/NEUFC/NENF-like"/>
</dbReference>
<reference evidence="9 10" key="1">
    <citation type="submission" date="2024-02" db="EMBL/GenBank/DDBJ databases">
        <title>Chromosome-scale genome assembly of the rough periwinkle Littorina saxatilis.</title>
        <authorList>
            <person name="De Jode A."/>
            <person name="Faria R."/>
            <person name="Formenti G."/>
            <person name="Sims Y."/>
            <person name="Smith T.P."/>
            <person name="Tracey A."/>
            <person name="Wood J.M.D."/>
            <person name="Zagrodzka Z.B."/>
            <person name="Johannesson K."/>
            <person name="Butlin R.K."/>
            <person name="Leder E.H."/>
        </authorList>
    </citation>
    <scope>NUCLEOTIDE SEQUENCE [LARGE SCALE GENOMIC DNA]</scope>
    <source>
        <strain evidence="9">Snail1</strain>
        <tissue evidence="9">Muscle</tissue>
    </source>
</reference>
<feature type="chain" id="PRO_5042887203" description="Cytochrome b5 heme-binding domain-containing protein" evidence="7">
    <location>
        <begin position="30"/>
        <end position="163"/>
    </location>
</feature>
<comment type="subcellular location">
    <subcellularLocation>
        <location evidence="1">Endoplasmic reticulum</location>
    </subcellularLocation>
</comment>
<feature type="domain" description="Cytochrome b5 heme-binding" evidence="8">
    <location>
        <begin position="50"/>
        <end position="147"/>
    </location>
</feature>
<feature type="signal peptide" evidence="7">
    <location>
        <begin position="1"/>
        <end position="29"/>
    </location>
</feature>
<keyword evidence="7" id="KW-0732">Signal</keyword>
<dbReference type="InterPro" id="IPR036400">
    <property type="entry name" value="Cyt_B5-like_heme/steroid_sf"/>
</dbReference>
<dbReference type="SUPFAM" id="SSF55856">
    <property type="entry name" value="Cytochrome b5-like heme/steroid binding domain"/>
    <property type="match status" value="1"/>
</dbReference>
<name>A0AAN9BEQ3_9CAEN</name>
<dbReference type="PANTHER" id="PTHR10281:SF72">
    <property type="entry name" value="NEUDESIN"/>
    <property type="match status" value="1"/>
</dbReference>
<evidence type="ECO:0000256" key="2">
    <source>
        <dbReference type="ARBA" id="ARBA00022617"/>
    </source>
</evidence>
<evidence type="ECO:0000313" key="9">
    <source>
        <dbReference type="EMBL" id="KAK7103798.1"/>
    </source>
</evidence>
<dbReference type="PANTHER" id="PTHR10281">
    <property type="entry name" value="MEMBRANE-ASSOCIATED PROGESTERONE RECEPTOR COMPONENT-RELATED"/>
    <property type="match status" value="1"/>
</dbReference>
<evidence type="ECO:0000256" key="7">
    <source>
        <dbReference type="SAM" id="SignalP"/>
    </source>
</evidence>
<keyword evidence="10" id="KW-1185">Reference proteome</keyword>
<evidence type="ECO:0000313" key="10">
    <source>
        <dbReference type="Proteomes" id="UP001374579"/>
    </source>
</evidence>